<proteinExistence type="predicted"/>
<feature type="region of interest" description="Disordered" evidence="1">
    <location>
        <begin position="1"/>
        <end position="45"/>
    </location>
</feature>
<evidence type="ECO:0000256" key="1">
    <source>
        <dbReference type="SAM" id="MobiDB-lite"/>
    </source>
</evidence>
<keyword evidence="2" id="KW-0472">Membrane</keyword>
<dbReference type="Proteomes" id="UP001055712">
    <property type="component" value="Unassembled WGS sequence"/>
</dbReference>
<keyword evidence="4" id="KW-1185">Reference proteome</keyword>
<accession>A0A9D4YW42</accession>
<feature type="transmembrane region" description="Helical" evidence="2">
    <location>
        <begin position="65"/>
        <end position="82"/>
    </location>
</feature>
<keyword evidence="2" id="KW-1133">Transmembrane helix</keyword>
<protein>
    <submittedName>
        <fullName evidence="3">Uncharacterized protein</fullName>
    </submittedName>
</protein>
<keyword evidence="2" id="KW-0812">Transmembrane</keyword>
<evidence type="ECO:0000256" key="2">
    <source>
        <dbReference type="SAM" id="Phobius"/>
    </source>
</evidence>
<reference evidence="3" key="1">
    <citation type="journal article" date="2019" name="Plant J.">
        <title>Chlorella vulgaris genome assembly and annotation reveals the molecular basis for metabolic acclimation to high light conditions.</title>
        <authorList>
            <person name="Cecchin M."/>
            <person name="Marcolungo L."/>
            <person name="Rossato M."/>
            <person name="Girolomoni L."/>
            <person name="Cosentino E."/>
            <person name="Cuine S."/>
            <person name="Li-Beisson Y."/>
            <person name="Delledonne M."/>
            <person name="Ballottari M."/>
        </authorList>
    </citation>
    <scope>NUCLEOTIDE SEQUENCE</scope>
    <source>
        <strain evidence="3">211/11P</strain>
    </source>
</reference>
<feature type="compositionally biased region" description="Low complexity" evidence="1">
    <location>
        <begin position="16"/>
        <end position="26"/>
    </location>
</feature>
<feature type="transmembrane region" description="Helical" evidence="2">
    <location>
        <begin position="170"/>
        <end position="197"/>
    </location>
</feature>
<dbReference type="EMBL" id="SIDB01000008">
    <property type="protein sequence ID" value="KAI3429354.1"/>
    <property type="molecule type" value="Genomic_DNA"/>
</dbReference>
<name>A0A9D4YW42_CHLVU</name>
<gene>
    <name evidence="3" type="ORF">D9Q98_005449</name>
</gene>
<feature type="transmembrane region" description="Helical" evidence="2">
    <location>
        <begin position="122"/>
        <end position="142"/>
    </location>
</feature>
<comment type="caution">
    <text evidence="3">The sequence shown here is derived from an EMBL/GenBank/DDBJ whole genome shotgun (WGS) entry which is preliminary data.</text>
</comment>
<dbReference type="AlphaFoldDB" id="A0A9D4YW42"/>
<reference evidence="3" key="2">
    <citation type="submission" date="2020-11" db="EMBL/GenBank/DDBJ databases">
        <authorList>
            <person name="Cecchin M."/>
            <person name="Marcolungo L."/>
            <person name="Rossato M."/>
            <person name="Girolomoni L."/>
            <person name="Cosentino E."/>
            <person name="Cuine S."/>
            <person name="Li-Beisson Y."/>
            <person name="Delledonne M."/>
            <person name="Ballottari M."/>
        </authorList>
    </citation>
    <scope>NUCLEOTIDE SEQUENCE</scope>
    <source>
        <strain evidence="3">211/11P</strain>
        <tissue evidence="3">Whole cell</tissue>
    </source>
</reference>
<dbReference type="OrthoDB" id="10618995at2759"/>
<sequence length="283" mass="31169">MNRSLPQRSRRRRAGASRGAPAAAAQDGPSNPGAGQAEEAEQAHDERWMDFSLERQRELGRHDRRAAIALAIMQAVVIWRMSKEEVHPWQVIYCTLLMSTVLTVAVVAGTEEFIHKRRVMLAVLRVATAASPMVAMHTRLVMQEPQHVEGPWLSLLHALHRVLYGDHCTLMAFLGIAFHVGGALDIAVQIATLAIVLRRNEMICNAPYLTSLRSGLSKLHPFLGQTQGCMLYTALLQIICGWLAPQVFQVCNRAEGPARLLVLLPLMAGVVTLLSSFTAKLSS</sequence>
<organism evidence="3 4">
    <name type="scientific">Chlorella vulgaris</name>
    <name type="common">Green alga</name>
    <dbReference type="NCBI Taxonomy" id="3077"/>
    <lineage>
        <taxon>Eukaryota</taxon>
        <taxon>Viridiplantae</taxon>
        <taxon>Chlorophyta</taxon>
        <taxon>core chlorophytes</taxon>
        <taxon>Trebouxiophyceae</taxon>
        <taxon>Chlorellales</taxon>
        <taxon>Chlorellaceae</taxon>
        <taxon>Chlorella clade</taxon>
        <taxon>Chlorella</taxon>
    </lineage>
</organism>
<evidence type="ECO:0000313" key="4">
    <source>
        <dbReference type="Proteomes" id="UP001055712"/>
    </source>
</evidence>
<evidence type="ECO:0000313" key="3">
    <source>
        <dbReference type="EMBL" id="KAI3429354.1"/>
    </source>
</evidence>
<feature type="transmembrane region" description="Helical" evidence="2">
    <location>
        <begin position="88"/>
        <end position="110"/>
    </location>
</feature>
<feature type="transmembrane region" description="Helical" evidence="2">
    <location>
        <begin position="260"/>
        <end position="279"/>
    </location>
</feature>